<evidence type="ECO:0000313" key="2">
    <source>
        <dbReference type="EMBL" id="CAI9179973.1"/>
    </source>
</evidence>
<feature type="compositionally biased region" description="Low complexity" evidence="1">
    <location>
        <begin position="78"/>
        <end position="87"/>
    </location>
</feature>
<evidence type="ECO:0000256" key="1">
    <source>
        <dbReference type="SAM" id="MobiDB-lite"/>
    </source>
</evidence>
<organism evidence="2 3">
    <name type="scientific">Rangifer tarandus platyrhynchus</name>
    <name type="common">Svalbard reindeer</name>
    <dbReference type="NCBI Taxonomy" id="3082113"/>
    <lineage>
        <taxon>Eukaryota</taxon>
        <taxon>Metazoa</taxon>
        <taxon>Chordata</taxon>
        <taxon>Craniata</taxon>
        <taxon>Vertebrata</taxon>
        <taxon>Euteleostomi</taxon>
        <taxon>Mammalia</taxon>
        <taxon>Eutheria</taxon>
        <taxon>Laurasiatheria</taxon>
        <taxon>Artiodactyla</taxon>
        <taxon>Ruminantia</taxon>
        <taxon>Pecora</taxon>
        <taxon>Cervidae</taxon>
        <taxon>Odocoileinae</taxon>
        <taxon>Rangifer</taxon>
    </lineage>
</organism>
<feature type="compositionally biased region" description="Pro residues" evidence="1">
    <location>
        <begin position="160"/>
        <end position="173"/>
    </location>
</feature>
<feature type="region of interest" description="Disordered" evidence="1">
    <location>
        <begin position="156"/>
        <end position="197"/>
    </location>
</feature>
<protein>
    <submittedName>
        <fullName evidence="2">Uncharacterized protein</fullName>
    </submittedName>
</protein>
<gene>
    <name evidence="2" type="ORF">MRATA1EN1_LOCUS28935</name>
</gene>
<name>A0ABN9A563_RANTA</name>
<evidence type="ECO:0000313" key="3">
    <source>
        <dbReference type="Proteomes" id="UP001176941"/>
    </source>
</evidence>
<proteinExistence type="predicted"/>
<reference evidence="2" key="1">
    <citation type="submission" date="2023-04" db="EMBL/GenBank/DDBJ databases">
        <authorList>
            <consortium name="ELIXIR-Norway"/>
        </authorList>
    </citation>
    <scope>NUCLEOTIDE SEQUENCE [LARGE SCALE GENOMIC DNA]</scope>
</reference>
<accession>A0ABN9A563</accession>
<sequence>MPSTLPRPHLLHAQSLLFSEPVVLRGGAVFLESPQLGLQSSLLCACPRREAWPGRGLGAALLPAGGASVVSGAGGAPGSTPSIPPAILGGRTGLEPGPLEVGPSEPPKGRLSGREGRLCPPQPAARGSASGCGSGPRPPTIPSAALANWVERTCENFPGVPTPPPVTSPPNSPPRQHLRVHTTGERVQGGARMHFVS</sequence>
<dbReference type="Proteomes" id="UP001176941">
    <property type="component" value="Chromosome 9"/>
</dbReference>
<feature type="region of interest" description="Disordered" evidence="1">
    <location>
        <begin position="73"/>
        <end position="115"/>
    </location>
</feature>
<keyword evidence="3" id="KW-1185">Reference proteome</keyword>
<dbReference type="EMBL" id="OX459945">
    <property type="protein sequence ID" value="CAI9179973.1"/>
    <property type="molecule type" value="Genomic_DNA"/>
</dbReference>